<keyword evidence="2" id="KW-0347">Helicase</keyword>
<protein>
    <submittedName>
        <fullName evidence="2">DEAD/DEAH box helicase</fullName>
    </submittedName>
</protein>
<dbReference type="Pfam" id="PF00176">
    <property type="entry name" value="SNF2-rel_dom"/>
    <property type="match status" value="1"/>
</dbReference>
<organism evidence="2 3">
    <name type="scientific">Brevibacillus laterosporus</name>
    <name type="common">Bacillus laterosporus</name>
    <dbReference type="NCBI Taxonomy" id="1465"/>
    <lineage>
        <taxon>Bacteria</taxon>
        <taxon>Bacillati</taxon>
        <taxon>Bacillota</taxon>
        <taxon>Bacilli</taxon>
        <taxon>Bacillales</taxon>
        <taxon>Paenibacillaceae</taxon>
        <taxon>Brevibacillus</taxon>
    </lineage>
</organism>
<dbReference type="GO" id="GO:0005524">
    <property type="term" value="F:ATP binding"/>
    <property type="evidence" value="ECO:0007669"/>
    <property type="project" value="InterPro"/>
</dbReference>
<dbReference type="PANTHER" id="PTHR10799">
    <property type="entry name" value="SNF2/RAD54 HELICASE FAMILY"/>
    <property type="match status" value="1"/>
</dbReference>
<dbReference type="Gene3D" id="3.40.50.10810">
    <property type="entry name" value="Tandem AAA-ATPase domain"/>
    <property type="match status" value="1"/>
</dbReference>
<dbReference type="InterPro" id="IPR027417">
    <property type="entry name" value="P-loop_NTPase"/>
</dbReference>
<dbReference type="SMART" id="SM00487">
    <property type="entry name" value="DEXDc"/>
    <property type="match status" value="1"/>
</dbReference>
<dbReference type="Pfam" id="PF00271">
    <property type="entry name" value="Helicase_C"/>
    <property type="match status" value="1"/>
</dbReference>
<keyword evidence="2" id="KW-0067">ATP-binding</keyword>
<comment type="caution">
    <text evidence="2">The sequence shown here is derived from an EMBL/GenBank/DDBJ whole genome shotgun (WGS) entry which is preliminary data.</text>
</comment>
<keyword evidence="2" id="KW-0547">Nucleotide-binding</keyword>
<dbReference type="RefSeq" id="WP_258433191.1">
    <property type="nucleotide sequence ID" value="NZ_JANSGW010000007.1"/>
</dbReference>
<sequence>MRFTPHKYQKFAIEKILDTPAVGLFLEMGLGKTVITLTALEKLLFDSFEASKILVIAPLRVAEDTWSRESQKWAHIKHLRISKILGDRKRREKAIQDDADIYVINRENVEWLVSTTGKDWPFDTVVIDELSSFKSSGSKRFRALRRVRPMMKRVIGLTGTPAPNGLMDLWAQIYLLDQGERLGKTITGYRDRYFDAGARKEHIVYEWKEKKEAEKNVYEKIADICMSMKAEDWLDMPERIDRVVPVKLTGDAQLQYKKLERDLLLPFSEGDVVANTAAVLSNKLLQMANGAVYDENTSIREIHSAKLEALQDIIEAANGKTVLVFYAYKHDLQRIKKAIPEAQTLDTAEDIAAWNKGNIPVLLAHPASAGHGLNLQDGGNQIVWYGLTWSLELYQQANARLHRQGQLQKVIVHHLVAEGTMDEDVMLRLEGKADDQDALLEAVKARIERVSSENESGKGET</sequence>
<name>A0AAP3DGG0_BRELA</name>
<dbReference type="InterPro" id="IPR000330">
    <property type="entry name" value="SNF2_N"/>
</dbReference>
<evidence type="ECO:0000313" key="3">
    <source>
        <dbReference type="Proteomes" id="UP001077662"/>
    </source>
</evidence>
<dbReference type="PROSITE" id="PS51192">
    <property type="entry name" value="HELICASE_ATP_BIND_1"/>
    <property type="match status" value="1"/>
</dbReference>
<evidence type="ECO:0000259" key="1">
    <source>
        <dbReference type="PROSITE" id="PS51192"/>
    </source>
</evidence>
<gene>
    <name evidence="2" type="ORF">O0554_06885</name>
</gene>
<accession>A0AAP3DGG0</accession>
<dbReference type="GO" id="GO:0004386">
    <property type="term" value="F:helicase activity"/>
    <property type="evidence" value="ECO:0007669"/>
    <property type="project" value="UniProtKB-KW"/>
</dbReference>
<reference evidence="2" key="1">
    <citation type="submission" date="2022-09" db="EMBL/GenBank/DDBJ databases">
        <title>Genome analysis and characterization of larvicidal activity of Brevibacillus strains.</title>
        <authorList>
            <person name="Patrusheva E.V."/>
            <person name="Izotova A.O."/>
            <person name="Toshchakov S.V."/>
            <person name="Sineoky S.P."/>
        </authorList>
    </citation>
    <scope>NUCLEOTIDE SEQUENCE</scope>
    <source>
        <strain evidence="2">VKPM_B-13247</strain>
    </source>
</reference>
<dbReference type="SUPFAM" id="SSF52540">
    <property type="entry name" value="P-loop containing nucleoside triphosphate hydrolases"/>
    <property type="match status" value="2"/>
</dbReference>
<evidence type="ECO:0000313" key="2">
    <source>
        <dbReference type="EMBL" id="MCZ0806645.1"/>
    </source>
</evidence>
<dbReference type="EMBL" id="JAPTNE010000007">
    <property type="protein sequence ID" value="MCZ0806645.1"/>
    <property type="molecule type" value="Genomic_DNA"/>
</dbReference>
<keyword evidence="2" id="KW-0378">Hydrolase</keyword>
<dbReference type="AlphaFoldDB" id="A0AAP3DGG0"/>
<dbReference type="Proteomes" id="UP001077662">
    <property type="component" value="Unassembled WGS sequence"/>
</dbReference>
<dbReference type="Gene3D" id="3.40.50.300">
    <property type="entry name" value="P-loop containing nucleotide triphosphate hydrolases"/>
    <property type="match status" value="1"/>
</dbReference>
<dbReference type="InterPro" id="IPR038718">
    <property type="entry name" value="SNF2-like_sf"/>
</dbReference>
<dbReference type="InterPro" id="IPR014001">
    <property type="entry name" value="Helicase_ATP-bd"/>
</dbReference>
<proteinExistence type="predicted"/>
<dbReference type="InterPro" id="IPR001650">
    <property type="entry name" value="Helicase_C-like"/>
</dbReference>
<feature type="domain" description="Helicase ATP-binding" evidence="1">
    <location>
        <begin position="13"/>
        <end position="179"/>
    </location>
</feature>